<evidence type="ECO:0000313" key="3">
    <source>
        <dbReference type="Proteomes" id="UP000179467"/>
    </source>
</evidence>
<feature type="transmembrane region" description="Helical" evidence="1">
    <location>
        <begin position="103"/>
        <end position="124"/>
    </location>
</feature>
<dbReference type="RefSeq" id="WP_084653343.1">
    <property type="nucleotide sequence ID" value="NZ_MIPT01000001.1"/>
</dbReference>
<dbReference type="EMBL" id="MIPT01000001">
    <property type="protein sequence ID" value="OHT21791.1"/>
    <property type="molecule type" value="Genomic_DNA"/>
</dbReference>
<reference evidence="2 3" key="1">
    <citation type="submission" date="2016-09" db="EMBL/GenBank/DDBJ databases">
        <title>Metabolic pathway, cell adaptation mechanisms and a novel monoxygenase revealed through proteogenomic-transcription analysis of a Sphingomonas haloaromaticamans strain degrading the fungicide ortho-phenylphenol.</title>
        <authorList>
            <person name="Perruchon C."/>
            <person name="Papadopoulou E.S."/>
            <person name="Rousidou C."/>
            <person name="Vasileiadis S."/>
            <person name="Tanou G."/>
            <person name="Amoutzias G."/>
            <person name="Molassiotis A."/>
            <person name="Karpouzas D.G."/>
        </authorList>
    </citation>
    <scope>NUCLEOTIDE SEQUENCE [LARGE SCALE GENOMIC DNA]</scope>
    <source>
        <strain evidence="2 3">P3</strain>
    </source>
</reference>
<dbReference type="AlphaFoldDB" id="A0A1S1HK19"/>
<proteinExistence type="predicted"/>
<feature type="transmembrane region" description="Helical" evidence="1">
    <location>
        <begin position="21"/>
        <end position="45"/>
    </location>
</feature>
<dbReference type="GO" id="GO:0005886">
    <property type="term" value="C:plasma membrane"/>
    <property type="evidence" value="ECO:0007669"/>
    <property type="project" value="TreeGrafter"/>
</dbReference>
<organism evidence="2 3">
    <name type="scientific">Edaphosphingomonas haloaromaticamans</name>
    <dbReference type="NCBI Taxonomy" id="653954"/>
    <lineage>
        <taxon>Bacteria</taxon>
        <taxon>Pseudomonadati</taxon>
        <taxon>Pseudomonadota</taxon>
        <taxon>Alphaproteobacteria</taxon>
        <taxon>Sphingomonadales</taxon>
        <taxon>Rhizorhabdaceae</taxon>
        <taxon>Edaphosphingomonas</taxon>
    </lineage>
</organism>
<keyword evidence="1" id="KW-0812">Transmembrane</keyword>
<evidence type="ECO:0000313" key="2">
    <source>
        <dbReference type="EMBL" id="OHT21791.1"/>
    </source>
</evidence>
<keyword evidence="1" id="KW-0472">Membrane</keyword>
<dbReference type="InterPro" id="IPR005325">
    <property type="entry name" value="DUF308_memb"/>
</dbReference>
<feature type="transmembrane region" description="Helical" evidence="1">
    <location>
        <begin position="161"/>
        <end position="183"/>
    </location>
</feature>
<accession>A0A1S1HK19</accession>
<feature type="transmembrane region" description="Helical" evidence="1">
    <location>
        <begin position="78"/>
        <end position="97"/>
    </location>
</feature>
<dbReference type="Proteomes" id="UP000179467">
    <property type="component" value="Unassembled WGS sequence"/>
</dbReference>
<keyword evidence="1" id="KW-1133">Transmembrane helix</keyword>
<protein>
    <recommendedName>
        <fullName evidence="4">Acid-resistance membrane protein</fullName>
    </recommendedName>
</protein>
<name>A0A1S1HK19_9SPHN</name>
<dbReference type="OrthoDB" id="9815400at2"/>
<comment type="caution">
    <text evidence="2">The sequence shown here is derived from an EMBL/GenBank/DDBJ whole genome shotgun (WGS) entry which is preliminary data.</text>
</comment>
<evidence type="ECO:0008006" key="4">
    <source>
        <dbReference type="Google" id="ProtNLM"/>
    </source>
</evidence>
<sequence>MINTQGSRFGDSPASLEQRGAWCWFTVLGIALILLGAIASANLFITTVAATFYVGAVMLAAGAFQIIHAFGVKKWARFAFWLLSGLLYLAAAVAMFLDPLFAATLLTLFLAVSLGLSGALRLFIALTTRTPSGWGWMTVSAVASIAAALVIALGWPVNSIWVLGLILSIDLLFQGVALLLIGLSLRSATFGPRASGWR</sequence>
<dbReference type="PANTHER" id="PTHR34989:SF1">
    <property type="entry name" value="PROTEIN HDED"/>
    <property type="match status" value="1"/>
</dbReference>
<keyword evidence="3" id="KW-1185">Reference proteome</keyword>
<dbReference type="PANTHER" id="PTHR34989">
    <property type="entry name" value="PROTEIN HDED"/>
    <property type="match status" value="1"/>
</dbReference>
<feature type="transmembrane region" description="Helical" evidence="1">
    <location>
        <begin position="51"/>
        <end position="71"/>
    </location>
</feature>
<evidence type="ECO:0000256" key="1">
    <source>
        <dbReference type="SAM" id="Phobius"/>
    </source>
</evidence>
<dbReference type="Pfam" id="PF03729">
    <property type="entry name" value="DUF308"/>
    <property type="match status" value="1"/>
</dbReference>
<feature type="transmembrane region" description="Helical" evidence="1">
    <location>
        <begin position="136"/>
        <end position="155"/>
    </location>
</feature>
<dbReference type="InterPro" id="IPR052712">
    <property type="entry name" value="Acid_resist_chaperone_HdeD"/>
</dbReference>
<gene>
    <name evidence="2" type="ORF">BHE75_03802</name>
</gene>